<gene>
    <name evidence="1" type="ORF">CALCODRAFT_513991</name>
</gene>
<name>A0A165JYH6_9BASI</name>
<reference evidence="1 2" key="1">
    <citation type="journal article" date="2016" name="Mol. Biol. Evol.">
        <title>Comparative Genomics of Early-Diverging Mushroom-Forming Fungi Provides Insights into the Origins of Lignocellulose Decay Capabilities.</title>
        <authorList>
            <person name="Nagy L.G."/>
            <person name="Riley R."/>
            <person name="Tritt A."/>
            <person name="Adam C."/>
            <person name="Daum C."/>
            <person name="Floudas D."/>
            <person name="Sun H."/>
            <person name="Yadav J.S."/>
            <person name="Pangilinan J."/>
            <person name="Larsson K.H."/>
            <person name="Matsuura K."/>
            <person name="Barry K."/>
            <person name="Labutti K."/>
            <person name="Kuo R."/>
            <person name="Ohm R.A."/>
            <person name="Bhattacharya S.S."/>
            <person name="Shirouzu T."/>
            <person name="Yoshinaga Y."/>
            <person name="Martin F.M."/>
            <person name="Grigoriev I.V."/>
            <person name="Hibbett D.S."/>
        </authorList>
    </citation>
    <scope>NUCLEOTIDE SEQUENCE [LARGE SCALE GENOMIC DNA]</scope>
    <source>
        <strain evidence="1 2">HHB12733</strain>
    </source>
</reference>
<organism evidence="1 2">
    <name type="scientific">Calocera cornea HHB12733</name>
    <dbReference type="NCBI Taxonomy" id="1353952"/>
    <lineage>
        <taxon>Eukaryota</taxon>
        <taxon>Fungi</taxon>
        <taxon>Dikarya</taxon>
        <taxon>Basidiomycota</taxon>
        <taxon>Agaricomycotina</taxon>
        <taxon>Dacrymycetes</taxon>
        <taxon>Dacrymycetales</taxon>
        <taxon>Dacrymycetaceae</taxon>
        <taxon>Calocera</taxon>
    </lineage>
</organism>
<sequence>MTSVRKGTCIFFQLKEVAISPPGWVVFMCCSSYQSSIVFAEDLPENFSGTSPNALDIAKALRIVLDGDLAQGKHRKLGCPPEADADTEFFFATDMRELCKAVGEAMATLPGTRSSTHEVSWMPHYHTLVPVNALWTSFLEEMAEKAGKGIAWRAQLRSLTFCLGSPLRATQTLIDV</sequence>
<protein>
    <submittedName>
        <fullName evidence="1">Uncharacterized protein</fullName>
    </submittedName>
</protein>
<dbReference type="Proteomes" id="UP000076842">
    <property type="component" value="Unassembled WGS sequence"/>
</dbReference>
<dbReference type="InParanoid" id="A0A165JYH6"/>
<dbReference type="AlphaFoldDB" id="A0A165JYH6"/>
<evidence type="ECO:0000313" key="2">
    <source>
        <dbReference type="Proteomes" id="UP000076842"/>
    </source>
</evidence>
<accession>A0A165JYH6</accession>
<dbReference type="EMBL" id="KV423916">
    <property type="protein sequence ID" value="KZT62437.1"/>
    <property type="molecule type" value="Genomic_DNA"/>
</dbReference>
<keyword evidence="2" id="KW-1185">Reference proteome</keyword>
<dbReference type="OrthoDB" id="10317128at2759"/>
<evidence type="ECO:0000313" key="1">
    <source>
        <dbReference type="EMBL" id="KZT62437.1"/>
    </source>
</evidence>
<proteinExistence type="predicted"/>